<dbReference type="Proteomes" id="UP000729357">
    <property type="component" value="Unassembled WGS sequence"/>
</dbReference>
<dbReference type="PANTHER" id="PTHR14927:SF0">
    <property type="entry name" value="NUCLEOLAR PROTEIN 10"/>
    <property type="match status" value="1"/>
</dbReference>
<dbReference type="GO" id="GO:0032040">
    <property type="term" value="C:small-subunit processome"/>
    <property type="evidence" value="ECO:0007669"/>
    <property type="project" value="TreeGrafter"/>
</dbReference>
<organism evidence="1 2">
    <name type="scientific">Aureobasidium melanogenum</name>
    <name type="common">Aureobasidium pullulans var. melanogenum</name>
    <dbReference type="NCBI Taxonomy" id="46634"/>
    <lineage>
        <taxon>Eukaryota</taxon>
        <taxon>Fungi</taxon>
        <taxon>Dikarya</taxon>
        <taxon>Ascomycota</taxon>
        <taxon>Pezizomycotina</taxon>
        <taxon>Dothideomycetes</taxon>
        <taxon>Dothideomycetidae</taxon>
        <taxon>Dothideales</taxon>
        <taxon>Saccotheciaceae</taxon>
        <taxon>Aureobasidium</taxon>
    </lineage>
</organism>
<proteinExistence type="predicted"/>
<reference evidence="1" key="1">
    <citation type="journal article" date="2021" name="J Fungi (Basel)">
        <title>Virulence traits and population genomics of the black yeast Aureobasidium melanogenum.</title>
        <authorList>
            <person name="Cernosa A."/>
            <person name="Sun X."/>
            <person name="Gostincar C."/>
            <person name="Fang C."/>
            <person name="Gunde-Cimerman N."/>
            <person name="Song Z."/>
        </authorList>
    </citation>
    <scope>NUCLEOTIDE SEQUENCE</scope>
    <source>
        <strain evidence="1">EXF-9298</strain>
    </source>
</reference>
<reference evidence="1" key="2">
    <citation type="submission" date="2021-08" db="EMBL/GenBank/DDBJ databases">
        <authorList>
            <person name="Gostincar C."/>
            <person name="Sun X."/>
            <person name="Song Z."/>
            <person name="Gunde-Cimerman N."/>
        </authorList>
    </citation>
    <scope>NUCLEOTIDE SEQUENCE</scope>
    <source>
        <strain evidence="1">EXF-9298</strain>
    </source>
</reference>
<gene>
    <name evidence="1" type="ORF">KCU98_g1811</name>
</gene>
<dbReference type="InterPro" id="IPR040382">
    <property type="entry name" value="NOL10/Enp2"/>
</dbReference>
<protein>
    <submittedName>
        <fullName evidence="1">Uncharacterized protein</fullName>
    </submittedName>
</protein>
<sequence>MKLSNPSAVPVYTISGSATARPLPEWLARQRKRSLKQDPEWANRVELLQDFEFEEASQCVR</sequence>
<evidence type="ECO:0000313" key="1">
    <source>
        <dbReference type="EMBL" id="KAG9989535.1"/>
    </source>
</evidence>
<evidence type="ECO:0000313" key="2">
    <source>
        <dbReference type="Proteomes" id="UP000729357"/>
    </source>
</evidence>
<dbReference type="EMBL" id="JAHFXS010000076">
    <property type="protein sequence ID" value="KAG9989535.1"/>
    <property type="molecule type" value="Genomic_DNA"/>
</dbReference>
<dbReference type="PANTHER" id="PTHR14927">
    <property type="entry name" value="NUCLEOLAR PROTEIN 10"/>
    <property type="match status" value="1"/>
</dbReference>
<feature type="non-terminal residue" evidence="1">
    <location>
        <position position="61"/>
    </location>
</feature>
<keyword evidence="2" id="KW-1185">Reference proteome</keyword>
<dbReference type="GO" id="GO:0030686">
    <property type="term" value="C:90S preribosome"/>
    <property type="evidence" value="ECO:0007669"/>
    <property type="project" value="TreeGrafter"/>
</dbReference>
<comment type="caution">
    <text evidence="1">The sequence shown here is derived from an EMBL/GenBank/DDBJ whole genome shotgun (WGS) entry which is preliminary data.</text>
</comment>
<dbReference type="AlphaFoldDB" id="A0A9P8G1I1"/>
<dbReference type="GO" id="GO:0000462">
    <property type="term" value="P:maturation of SSU-rRNA from tricistronic rRNA transcript (SSU-rRNA, 5.8S rRNA, LSU-rRNA)"/>
    <property type="evidence" value="ECO:0007669"/>
    <property type="project" value="TreeGrafter"/>
</dbReference>
<accession>A0A9P8G1I1</accession>
<name>A0A9P8G1I1_AURME</name>